<evidence type="ECO:0000313" key="2">
    <source>
        <dbReference type="Proteomes" id="UP000220914"/>
    </source>
</evidence>
<dbReference type="OrthoDB" id="4738418at2"/>
<dbReference type="EMBL" id="PDCP01000131">
    <property type="protein sequence ID" value="PEG33232.1"/>
    <property type="molecule type" value="Genomic_DNA"/>
</dbReference>
<dbReference type="Proteomes" id="UP000220914">
    <property type="component" value="Unassembled WGS sequence"/>
</dbReference>
<gene>
    <name evidence="1" type="ORF">CQY20_31875</name>
</gene>
<dbReference type="AlphaFoldDB" id="A0A2A7MN44"/>
<organism evidence="1 2">
    <name type="scientific">Mycolicibacterium agri</name>
    <name type="common">Mycobacterium agri</name>
    <dbReference type="NCBI Taxonomy" id="36811"/>
    <lineage>
        <taxon>Bacteria</taxon>
        <taxon>Bacillati</taxon>
        <taxon>Actinomycetota</taxon>
        <taxon>Actinomycetes</taxon>
        <taxon>Mycobacteriales</taxon>
        <taxon>Mycobacteriaceae</taxon>
        <taxon>Mycolicibacterium</taxon>
    </lineage>
</organism>
<proteinExistence type="predicted"/>
<protein>
    <submittedName>
        <fullName evidence="1">Uncharacterized protein</fullName>
    </submittedName>
</protein>
<evidence type="ECO:0000313" key="1">
    <source>
        <dbReference type="EMBL" id="PEG33232.1"/>
    </source>
</evidence>
<sequence length="251" mass="28297">MSNDDAMRRKMREIEARAQRLNNSGGSTKVEVTRYRLRSHVLTAARAGTLTPNWRDTLTVEAVLYSDEGGRRPPAAAASTGHYDAEDLALYEVATSPVADWEPHAARGDWRRALDAWYRESLERFDAYEDAQNRNWAELRAASSPHLLRTPILGASLRKPSPLDPFMSTFHRDNLGALYRAGLAAGGETNDWIGWYRNRVAQWDTTGDQQNNAGLKQAVLTSLTDPQSIIEQRNEMEKLPDYWTTAHQKGN</sequence>
<keyword evidence="2" id="KW-1185">Reference proteome</keyword>
<comment type="caution">
    <text evidence="1">The sequence shown here is derived from an EMBL/GenBank/DDBJ whole genome shotgun (WGS) entry which is preliminary data.</text>
</comment>
<name>A0A2A7MN44_MYCAG</name>
<accession>A0A2A7MN44</accession>
<reference evidence="1 2" key="1">
    <citation type="submission" date="2017-10" db="EMBL/GenBank/DDBJ databases">
        <title>The new phylogeny of genus Mycobacterium.</title>
        <authorList>
            <person name="Tortoli E."/>
            <person name="Trovato A."/>
            <person name="Cirillo D.M."/>
        </authorList>
    </citation>
    <scope>NUCLEOTIDE SEQUENCE [LARGE SCALE GENOMIC DNA]</scope>
    <source>
        <strain evidence="1 2">CCUG37673</strain>
    </source>
</reference>
<dbReference type="RefSeq" id="WP_097945045.1">
    <property type="nucleotide sequence ID" value="NZ_PDCP01000131.1"/>
</dbReference>